<dbReference type="PROSITE" id="PS50113">
    <property type="entry name" value="PAC"/>
    <property type="match status" value="2"/>
</dbReference>
<dbReference type="Pfam" id="PF13185">
    <property type="entry name" value="GAF_2"/>
    <property type="match status" value="1"/>
</dbReference>
<dbReference type="InterPro" id="IPR029016">
    <property type="entry name" value="GAF-like_dom_sf"/>
</dbReference>
<dbReference type="SMART" id="SM00065">
    <property type="entry name" value="GAF"/>
    <property type="match status" value="1"/>
</dbReference>
<evidence type="ECO:0000259" key="2">
    <source>
        <dbReference type="PROSITE" id="PS50113"/>
    </source>
</evidence>
<feature type="domain" description="PAC" evidence="2">
    <location>
        <begin position="439"/>
        <end position="493"/>
    </location>
</feature>
<dbReference type="EMBL" id="CP017415">
    <property type="protein sequence ID" value="AOU97121.1"/>
    <property type="molecule type" value="Genomic_DNA"/>
</dbReference>
<dbReference type="PROSITE" id="PS50883">
    <property type="entry name" value="EAL"/>
    <property type="match status" value="1"/>
</dbReference>
<dbReference type="SMART" id="SM00267">
    <property type="entry name" value="GGDEF"/>
    <property type="match status" value="1"/>
</dbReference>
<organism evidence="5 6">
    <name type="scientific">Acidihalobacter yilgarnensis</name>
    <dbReference type="NCBI Taxonomy" id="2819280"/>
    <lineage>
        <taxon>Bacteria</taxon>
        <taxon>Pseudomonadati</taxon>
        <taxon>Pseudomonadota</taxon>
        <taxon>Gammaproteobacteria</taxon>
        <taxon>Chromatiales</taxon>
        <taxon>Ectothiorhodospiraceae</taxon>
        <taxon>Acidihalobacter</taxon>
    </lineage>
</organism>
<dbReference type="NCBIfam" id="TIGR00254">
    <property type="entry name" value="GGDEF"/>
    <property type="match status" value="1"/>
</dbReference>
<keyword evidence="6" id="KW-1185">Reference proteome</keyword>
<evidence type="ECO:0008006" key="7">
    <source>
        <dbReference type="Google" id="ProtNLM"/>
    </source>
</evidence>
<dbReference type="Pfam" id="PF00563">
    <property type="entry name" value="EAL"/>
    <property type="match status" value="1"/>
</dbReference>
<dbReference type="PROSITE" id="PS50887">
    <property type="entry name" value="GGDEF"/>
    <property type="match status" value="1"/>
</dbReference>
<dbReference type="CDD" id="cd01948">
    <property type="entry name" value="EAL"/>
    <property type="match status" value="1"/>
</dbReference>
<evidence type="ECO:0000259" key="3">
    <source>
        <dbReference type="PROSITE" id="PS50883"/>
    </source>
</evidence>
<dbReference type="CDD" id="cd00130">
    <property type="entry name" value="PAS"/>
    <property type="match status" value="2"/>
</dbReference>
<dbReference type="KEGG" id="aprs:BI364_03090"/>
<dbReference type="Gene3D" id="3.30.450.20">
    <property type="entry name" value="PAS domain"/>
    <property type="match status" value="2"/>
</dbReference>
<dbReference type="Gene3D" id="3.20.20.450">
    <property type="entry name" value="EAL domain"/>
    <property type="match status" value="1"/>
</dbReference>
<gene>
    <name evidence="5" type="ORF">BI364_03090</name>
</gene>
<reference evidence="6" key="1">
    <citation type="submission" date="2016-09" db="EMBL/GenBank/DDBJ databases">
        <title>Acidihalobacter prosperus F5.</title>
        <authorList>
            <person name="Khaleque H.N."/>
            <person name="Ramsay J.P."/>
            <person name="Kaksonen A.H."/>
            <person name="Boxall N.J."/>
            <person name="Watkin E.L.J."/>
        </authorList>
    </citation>
    <scope>NUCLEOTIDE SEQUENCE [LARGE SCALE GENOMIC DNA]</scope>
    <source>
        <strain evidence="6">F5</strain>
    </source>
</reference>
<dbReference type="SMART" id="SM00052">
    <property type="entry name" value="EAL"/>
    <property type="match status" value="1"/>
</dbReference>
<protein>
    <recommendedName>
        <fullName evidence="7">Diguanylate cyclase</fullName>
    </recommendedName>
</protein>
<dbReference type="PANTHER" id="PTHR44757:SF2">
    <property type="entry name" value="BIOFILM ARCHITECTURE MAINTENANCE PROTEIN MBAA"/>
    <property type="match status" value="1"/>
</dbReference>
<evidence type="ECO:0000313" key="5">
    <source>
        <dbReference type="EMBL" id="AOU97121.1"/>
    </source>
</evidence>
<dbReference type="RefSeq" id="WP_070077509.1">
    <property type="nucleotide sequence ID" value="NZ_CP017415.1"/>
</dbReference>
<accession>A0A1D8IL54</accession>
<feature type="domain" description="PAS" evidence="1">
    <location>
        <begin position="490"/>
        <end position="536"/>
    </location>
</feature>
<dbReference type="InterPro" id="IPR003018">
    <property type="entry name" value="GAF"/>
</dbReference>
<feature type="domain" description="GGDEF" evidence="4">
    <location>
        <begin position="647"/>
        <end position="778"/>
    </location>
</feature>
<sequence length="1147" mass="125457">MNGPPGELAQLIQGLEPMLMTANDEASLLRGVLEAMSMHPGIDGGWIGHPGHDGQFRIDCAVGAMVSDFLALAALRMDDGPMGSGPAGLAWRSGQTSIVTDWATDARAEPWRALPPGWGSSVTLPLQGEMGTQGVLVLYSRRADTFTPTQEMFLTHFGQMLGLALSRCRTQASAQAYACLLDAIVRTHEGIDPDADEAAIADRFVGILYDSGLFPILWVAQVAGDGDLGVIAGRGVTDTMSSVYLEAKRVAAAKGATMMIDRVIESGQSMWTDDYLHDPVLQWPGMQAWREHVTAIGMTQIAMSPIYVSGRLWGVLVANGLVPNGTGQTLDFKRLLPLLERGAGTLGTAIERYAREHILHETLSRLDLESRAIAAAQQGISIADMRQPGQPLIFVNPAFTQITGYTAAEVLGNNGRLLQSKGTDAAARRRLREAITSREPVTVVLENRRKDGTIFWNEVSLSPVISEGGELTHYIGLQSDVTDRVREESYRRQMTSVVECMQEGIVLTDADLHILNVNPAFTQITGYGREEVLGQTPALLRSDRHGQDFYDAMALELSESGCWQGEIWNRRRNGEVYPEILSISAVRDSQGVIRHYAGVFTDITGLKEREQALQQAATCDFLTGLPNRFALDQHLEACLPRALRQQTLLAIGLLDLDGFKAINDTYGHDIGDMLLRQLAARLRQILRSSDFLARLGGDEFVLLMEDIRRWSDVELLLERVGAVFDAPFRVGEHEVDIGASLGLTLYPLDESRPRDLLRHADHALYAAKGRDRIRSLFYALYAYNPEAHETAEHTSDPTSLPSPAKRLAPQDLEVYYQPVFDLPSQTMNGVEALARLHHREGTWGPDDFLSHLTPVDVRRTSFVVLDQALAQLRRWDDEGLSLDVSVNFEPLDLLSPSTALALQSRLEAHDVDPARLTIEIIDSGKIFADRAMKERLEAIKALGVGLALDDLGGVYASLEQLRGLPFDSLKLDRTFGIGLDRRPSDLRFLLSLIDLAQSLGVSLVVEGIDSAESLAAVQALGVTRVQGYFLAPPMAGEGVPRLRTEASAVQASDPLIPAYAGHLIWVRGLRSRLQGAVDGWMASDESPMRSVAARLPGLCGLLDRYPPLLADTAASTLPPEAAVLLIDTVEREIMHTLDKLYEPVAAG</sequence>
<dbReference type="InterPro" id="IPR000160">
    <property type="entry name" value="GGDEF_dom"/>
</dbReference>
<dbReference type="InterPro" id="IPR035965">
    <property type="entry name" value="PAS-like_dom_sf"/>
</dbReference>
<dbReference type="InterPro" id="IPR043128">
    <property type="entry name" value="Rev_trsase/Diguanyl_cyclase"/>
</dbReference>
<dbReference type="AlphaFoldDB" id="A0A1D8IL54"/>
<dbReference type="InterPro" id="IPR000014">
    <property type="entry name" value="PAS"/>
</dbReference>
<dbReference type="SMART" id="SM00086">
    <property type="entry name" value="PAC"/>
    <property type="match status" value="2"/>
</dbReference>
<dbReference type="Pfam" id="PF13426">
    <property type="entry name" value="PAS_9"/>
    <property type="match status" value="2"/>
</dbReference>
<dbReference type="InterPro" id="IPR052155">
    <property type="entry name" value="Biofilm_reg_signaling"/>
</dbReference>
<feature type="domain" description="EAL" evidence="3">
    <location>
        <begin position="793"/>
        <end position="1047"/>
    </location>
</feature>
<dbReference type="InterPro" id="IPR000700">
    <property type="entry name" value="PAS-assoc_C"/>
</dbReference>
<dbReference type="NCBIfam" id="TIGR00229">
    <property type="entry name" value="sensory_box"/>
    <property type="match status" value="2"/>
</dbReference>
<dbReference type="SUPFAM" id="SSF55781">
    <property type="entry name" value="GAF domain-like"/>
    <property type="match status" value="2"/>
</dbReference>
<dbReference type="SUPFAM" id="SSF55073">
    <property type="entry name" value="Nucleotide cyclase"/>
    <property type="match status" value="1"/>
</dbReference>
<dbReference type="SUPFAM" id="SSF55785">
    <property type="entry name" value="PYP-like sensor domain (PAS domain)"/>
    <property type="match status" value="2"/>
</dbReference>
<dbReference type="PANTHER" id="PTHR44757">
    <property type="entry name" value="DIGUANYLATE CYCLASE DGCP"/>
    <property type="match status" value="1"/>
</dbReference>
<dbReference type="Gene3D" id="3.30.70.270">
    <property type="match status" value="1"/>
</dbReference>
<dbReference type="InterPro" id="IPR001610">
    <property type="entry name" value="PAC"/>
</dbReference>
<proteinExistence type="predicted"/>
<feature type="domain" description="PAC" evidence="2">
    <location>
        <begin position="563"/>
        <end position="615"/>
    </location>
</feature>
<name>A0A1D8IL54_9GAMM</name>
<dbReference type="SMART" id="SM00091">
    <property type="entry name" value="PAS"/>
    <property type="match status" value="2"/>
</dbReference>
<dbReference type="InterPro" id="IPR001633">
    <property type="entry name" value="EAL_dom"/>
</dbReference>
<evidence type="ECO:0000313" key="6">
    <source>
        <dbReference type="Proteomes" id="UP000095401"/>
    </source>
</evidence>
<dbReference type="PROSITE" id="PS50112">
    <property type="entry name" value="PAS"/>
    <property type="match status" value="2"/>
</dbReference>
<dbReference type="InterPro" id="IPR029787">
    <property type="entry name" value="Nucleotide_cyclase"/>
</dbReference>
<dbReference type="Proteomes" id="UP000095401">
    <property type="component" value="Chromosome"/>
</dbReference>
<dbReference type="Gene3D" id="3.30.450.40">
    <property type="match status" value="2"/>
</dbReference>
<evidence type="ECO:0000259" key="4">
    <source>
        <dbReference type="PROSITE" id="PS50887"/>
    </source>
</evidence>
<feature type="domain" description="PAS" evidence="1">
    <location>
        <begin position="365"/>
        <end position="438"/>
    </location>
</feature>
<evidence type="ECO:0000259" key="1">
    <source>
        <dbReference type="PROSITE" id="PS50112"/>
    </source>
</evidence>
<dbReference type="CDD" id="cd01949">
    <property type="entry name" value="GGDEF"/>
    <property type="match status" value="1"/>
</dbReference>
<dbReference type="Pfam" id="PF00990">
    <property type="entry name" value="GGDEF"/>
    <property type="match status" value="1"/>
</dbReference>
<dbReference type="InterPro" id="IPR035919">
    <property type="entry name" value="EAL_sf"/>
</dbReference>
<dbReference type="SUPFAM" id="SSF141868">
    <property type="entry name" value="EAL domain-like"/>
    <property type="match status" value="1"/>
</dbReference>